<evidence type="ECO:0000313" key="3">
    <source>
        <dbReference type="EMBL" id="UZJ23541.1"/>
    </source>
</evidence>
<sequence length="239" mass="24879">MLPPVTLRPAPRPPRSPRRPLALVAVLLLALPLLTGCLRAQLTMGVSSSDEVTGQLVVAVPRGGTAPTLTVPPGLSSSVTVDRYSQDGYNGSVVRFTALSFAQLQLLSGLSADGAGAYSLTLRRSGDIVTLDGTVDLTNVTAEGADVTIKISFPSPVTTTNGRPDGTKGITWTTAAGGTLKVGQSNQLQASVRYDDPTTRSFTQWALILGGVVLGVALLVAVIAVMARDRSPRPGRVHR</sequence>
<organism evidence="3 4">
    <name type="scientific">Rhodococcus antarcticus</name>
    <dbReference type="NCBI Taxonomy" id="2987751"/>
    <lineage>
        <taxon>Bacteria</taxon>
        <taxon>Bacillati</taxon>
        <taxon>Actinomycetota</taxon>
        <taxon>Actinomycetes</taxon>
        <taxon>Mycobacteriales</taxon>
        <taxon>Nocardiaceae</taxon>
        <taxon>Rhodococcus</taxon>
    </lineage>
</organism>
<reference evidence="3" key="1">
    <citation type="submission" date="2022-10" db="EMBL/GenBank/DDBJ databases">
        <title>Rhodococcus sp.75.</title>
        <authorList>
            <person name="Sun M."/>
        </authorList>
    </citation>
    <scope>NUCLEOTIDE SEQUENCE</scope>
    <source>
        <strain evidence="3">75</strain>
    </source>
</reference>
<gene>
    <name evidence="3" type="ORF">RHODO2019_09910</name>
</gene>
<evidence type="ECO:0000256" key="1">
    <source>
        <dbReference type="SAM" id="Phobius"/>
    </source>
</evidence>
<dbReference type="EMBL" id="CP110615">
    <property type="protein sequence ID" value="UZJ23541.1"/>
    <property type="molecule type" value="Genomic_DNA"/>
</dbReference>
<feature type="transmembrane region" description="Helical" evidence="1">
    <location>
        <begin position="205"/>
        <end position="227"/>
    </location>
</feature>
<feature type="domain" description="LppM" evidence="2">
    <location>
        <begin position="39"/>
        <end position="194"/>
    </location>
</feature>
<dbReference type="Pfam" id="PF21946">
    <property type="entry name" value="LppM"/>
    <property type="match status" value="1"/>
</dbReference>
<proteinExistence type="predicted"/>
<protein>
    <submittedName>
        <fullName evidence="3">DUF3153 domain-containing protein</fullName>
    </submittedName>
</protein>
<dbReference type="InterPro" id="IPR053807">
    <property type="entry name" value="LppM"/>
</dbReference>
<accession>A0ABY6NWQ9</accession>
<keyword evidence="4" id="KW-1185">Reference proteome</keyword>
<dbReference type="Proteomes" id="UP001164965">
    <property type="component" value="Chromosome"/>
</dbReference>
<keyword evidence="1" id="KW-0812">Transmembrane</keyword>
<dbReference type="RefSeq" id="WP_265381648.1">
    <property type="nucleotide sequence ID" value="NZ_CP110615.1"/>
</dbReference>
<evidence type="ECO:0000313" key="4">
    <source>
        <dbReference type="Proteomes" id="UP001164965"/>
    </source>
</evidence>
<keyword evidence="1" id="KW-1133">Transmembrane helix</keyword>
<keyword evidence="1" id="KW-0472">Membrane</keyword>
<evidence type="ECO:0000259" key="2">
    <source>
        <dbReference type="Pfam" id="PF21946"/>
    </source>
</evidence>
<name>A0ABY6NWQ9_9NOCA</name>